<dbReference type="RefSeq" id="XP_018029546.1">
    <property type="nucleotide sequence ID" value="XM_018185291.1"/>
</dbReference>
<dbReference type="Pfam" id="PF13673">
    <property type="entry name" value="Acetyltransf_10"/>
    <property type="match status" value="1"/>
</dbReference>
<dbReference type="Proteomes" id="UP000077069">
    <property type="component" value="Unassembled WGS sequence"/>
</dbReference>
<proteinExistence type="predicted"/>
<organism evidence="3 4">
    <name type="scientific">Paraphaeosphaeria sporulosa</name>
    <dbReference type="NCBI Taxonomy" id="1460663"/>
    <lineage>
        <taxon>Eukaryota</taxon>
        <taxon>Fungi</taxon>
        <taxon>Dikarya</taxon>
        <taxon>Ascomycota</taxon>
        <taxon>Pezizomycotina</taxon>
        <taxon>Dothideomycetes</taxon>
        <taxon>Pleosporomycetidae</taxon>
        <taxon>Pleosporales</taxon>
        <taxon>Massarineae</taxon>
        <taxon>Didymosphaeriaceae</taxon>
        <taxon>Paraphaeosphaeria</taxon>
    </lineage>
</organism>
<dbReference type="InParanoid" id="A0A177BW51"/>
<dbReference type="GeneID" id="28768777"/>
<dbReference type="PANTHER" id="PTHR42791">
    <property type="entry name" value="GNAT FAMILY ACETYLTRANSFERASE"/>
    <property type="match status" value="1"/>
</dbReference>
<accession>A0A177BW51</accession>
<dbReference type="OrthoDB" id="4738875at2759"/>
<feature type="chain" id="PRO_5008057418" description="N-acetyltransferase domain-containing protein" evidence="1">
    <location>
        <begin position="30"/>
        <end position="274"/>
    </location>
</feature>
<dbReference type="PROSITE" id="PS51186">
    <property type="entry name" value="GNAT"/>
    <property type="match status" value="1"/>
</dbReference>
<keyword evidence="1" id="KW-0732">Signal</keyword>
<dbReference type="EMBL" id="KV441562">
    <property type="protein sequence ID" value="OAF99180.1"/>
    <property type="molecule type" value="Genomic_DNA"/>
</dbReference>
<dbReference type="InterPro" id="IPR000182">
    <property type="entry name" value="GNAT_dom"/>
</dbReference>
<sequence length="274" mass="30347">MRTQCKLQPRLGLLLTLVVLTLHVAATAAGEQQVLNDSPHAGLRLRNATINDAAAIANVTIAAFFDLPNWDYLYQFRREYPREHQRCMTQFTNRILAHPAGRGEVVEIEAGADGERVVIASALWLQLQLQCALAEAGGEEPIPVGALSEEMANCTHRDLNLTRAVAWDHQWNALARKNLAPFGGNQLYLELLGTHPAYQGRGAGSILVKSGLERARKEMEEGELDVNVTLIAQPTAETFYMGMGFKEMRNMTMEGVDGESFVFNVMAYDMQSED</sequence>
<dbReference type="SUPFAM" id="SSF55729">
    <property type="entry name" value="Acyl-CoA N-acyltransferases (Nat)"/>
    <property type="match status" value="1"/>
</dbReference>
<gene>
    <name evidence="3" type="ORF">CC84DRAFT_1264196</name>
</gene>
<dbReference type="PANTHER" id="PTHR42791:SF1">
    <property type="entry name" value="N-ACETYLTRANSFERASE DOMAIN-CONTAINING PROTEIN"/>
    <property type="match status" value="1"/>
</dbReference>
<keyword evidence="4" id="KW-1185">Reference proteome</keyword>
<dbReference type="CDD" id="cd04301">
    <property type="entry name" value="NAT_SF"/>
    <property type="match status" value="1"/>
</dbReference>
<dbReference type="InterPro" id="IPR052523">
    <property type="entry name" value="Trichothecene_AcTrans"/>
</dbReference>
<evidence type="ECO:0000313" key="3">
    <source>
        <dbReference type="EMBL" id="OAF99180.1"/>
    </source>
</evidence>
<feature type="domain" description="N-acetyltransferase" evidence="2">
    <location>
        <begin position="117"/>
        <end position="271"/>
    </location>
</feature>
<feature type="signal peptide" evidence="1">
    <location>
        <begin position="1"/>
        <end position="29"/>
    </location>
</feature>
<dbReference type="Gene3D" id="3.40.630.30">
    <property type="match status" value="1"/>
</dbReference>
<name>A0A177BW51_9PLEO</name>
<dbReference type="GO" id="GO:0016747">
    <property type="term" value="F:acyltransferase activity, transferring groups other than amino-acyl groups"/>
    <property type="evidence" value="ECO:0007669"/>
    <property type="project" value="InterPro"/>
</dbReference>
<protein>
    <recommendedName>
        <fullName evidence="2">N-acetyltransferase domain-containing protein</fullName>
    </recommendedName>
</protein>
<dbReference type="AlphaFoldDB" id="A0A177BW51"/>
<evidence type="ECO:0000313" key="4">
    <source>
        <dbReference type="Proteomes" id="UP000077069"/>
    </source>
</evidence>
<reference evidence="3 4" key="1">
    <citation type="submission" date="2016-05" db="EMBL/GenBank/DDBJ databases">
        <title>Comparative analysis of secretome profiles of manganese(II)-oxidizing ascomycete fungi.</title>
        <authorList>
            <consortium name="DOE Joint Genome Institute"/>
            <person name="Zeiner C.A."/>
            <person name="Purvine S.O."/>
            <person name="Zink E.M."/>
            <person name="Wu S."/>
            <person name="Pasa-Tolic L."/>
            <person name="Chaput D.L."/>
            <person name="Haridas S."/>
            <person name="Grigoriev I.V."/>
            <person name="Santelli C.M."/>
            <person name="Hansel C.M."/>
        </authorList>
    </citation>
    <scope>NUCLEOTIDE SEQUENCE [LARGE SCALE GENOMIC DNA]</scope>
    <source>
        <strain evidence="3 4">AP3s5-JAC2a</strain>
    </source>
</reference>
<evidence type="ECO:0000259" key="2">
    <source>
        <dbReference type="PROSITE" id="PS51186"/>
    </source>
</evidence>
<dbReference type="InterPro" id="IPR016181">
    <property type="entry name" value="Acyl_CoA_acyltransferase"/>
</dbReference>
<evidence type="ECO:0000256" key="1">
    <source>
        <dbReference type="SAM" id="SignalP"/>
    </source>
</evidence>